<gene>
    <name evidence="1" type="ORF">SAMN05421548_10596</name>
</gene>
<dbReference type="EMBL" id="FMYQ01000005">
    <property type="protein sequence ID" value="SDC25890.1"/>
    <property type="molecule type" value="Genomic_DNA"/>
</dbReference>
<dbReference type="InterPro" id="IPR010260">
    <property type="entry name" value="AlpA"/>
</dbReference>
<dbReference type="InterPro" id="IPR052931">
    <property type="entry name" value="Prophage_regulatory_activator"/>
</dbReference>
<evidence type="ECO:0000313" key="1">
    <source>
        <dbReference type="EMBL" id="SDC25890.1"/>
    </source>
</evidence>
<sequence length="179" mass="19789">MKAIRIKEVAAKVGLGQSTLYRMMADGTFPKPFHFVPGRIAWVESDIDEWLAGRVRGGISEADATHATEEPPAAAGQRILSVTDGAREAAPRSLDLIERNDIEALARRIAAWLSPHALWDLAEVAAYLHCSVHYTREAIILQDDFPRRIRIPSGGGASERVRGLWRSKEVIAWAESHAE</sequence>
<protein>
    <submittedName>
        <fullName evidence="1">Prophage regulatory protein</fullName>
    </submittedName>
</protein>
<dbReference type="Proteomes" id="UP000198908">
    <property type="component" value="Unassembled WGS sequence"/>
</dbReference>
<organism evidence="1 2">
    <name type="scientific">Paraburkholderia lycopersici</name>
    <dbReference type="NCBI Taxonomy" id="416944"/>
    <lineage>
        <taxon>Bacteria</taxon>
        <taxon>Pseudomonadati</taxon>
        <taxon>Pseudomonadota</taxon>
        <taxon>Betaproteobacteria</taxon>
        <taxon>Burkholderiales</taxon>
        <taxon>Burkholderiaceae</taxon>
        <taxon>Paraburkholderia</taxon>
    </lineage>
</organism>
<dbReference type="RefSeq" id="WP_091996159.1">
    <property type="nucleotide sequence ID" value="NZ_FMYQ01000005.1"/>
</dbReference>
<dbReference type="STRING" id="416944.SAMN05421548_10596"/>
<dbReference type="AlphaFoldDB" id="A0A1G6K4G4"/>
<dbReference type="Pfam" id="PF05930">
    <property type="entry name" value="Phage_AlpA"/>
    <property type="match status" value="1"/>
</dbReference>
<dbReference type="PANTHER" id="PTHR36154">
    <property type="entry name" value="DNA-BINDING TRANSCRIPTIONAL ACTIVATOR ALPA"/>
    <property type="match status" value="1"/>
</dbReference>
<proteinExistence type="predicted"/>
<keyword evidence="2" id="KW-1185">Reference proteome</keyword>
<dbReference type="OrthoDB" id="8595257at2"/>
<evidence type="ECO:0000313" key="2">
    <source>
        <dbReference type="Proteomes" id="UP000198908"/>
    </source>
</evidence>
<reference evidence="2" key="1">
    <citation type="submission" date="2016-09" db="EMBL/GenBank/DDBJ databases">
        <authorList>
            <person name="Varghese N."/>
            <person name="Submissions S."/>
        </authorList>
    </citation>
    <scope>NUCLEOTIDE SEQUENCE [LARGE SCALE GENOMIC DNA]</scope>
    <source>
        <strain evidence="2">TNe-862</strain>
    </source>
</reference>
<dbReference type="Gene3D" id="1.10.238.160">
    <property type="match status" value="1"/>
</dbReference>
<dbReference type="PANTHER" id="PTHR36154:SF1">
    <property type="entry name" value="DNA-BINDING TRANSCRIPTIONAL ACTIVATOR ALPA"/>
    <property type="match status" value="1"/>
</dbReference>
<name>A0A1G6K4G4_9BURK</name>
<accession>A0A1G6K4G4</accession>